<evidence type="ECO:0000256" key="3">
    <source>
        <dbReference type="ARBA" id="ARBA00022596"/>
    </source>
</evidence>
<evidence type="ECO:0000256" key="5">
    <source>
        <dbReference type="HAMAP-Rule" id="MF_00822"/>
    </source>
</evidence>
<dbReference type="SUPFAM" id="SSF69287">
    <property type="entry name" value="Urease metallochaperone UreE, N-terminal domain"/>
    <property type="match status" value="1"/>
</dbReference>
<dbReference type="GO" id="GO:0006457">
    <property type="term" value="P:protein folding"/>
    <property type="evidence" value="ECO:0007669"/>
    <property type="project" value="InterPro"/>
</dbReference>
<evidence type="ECO:0000256" key="4">
    <source>
        <dbReference type="ARBA" id="ARBA00023186"/>
    </source>
</evidence>
<evidence type="ECO:0000313" key="9">
    <source>
        <dbReference type="Proteomes" id="UP000509322"/>
    </source>
</evidence>
<dbReference type="InterPro" id="IPR007864">
    <property type="entry name" value="UreE_C_dom"/>
</dbReference>
<dbReference type="Proteomes" id="UP000509322">
    <property type="component" value="Chromosome 1"/>
</dbReference>
<dbReference type="InterPro" id="IPR004029">
    <property type="entry name" value="UreE_N"/>
</dbReference>
<feature type="domain" description="UreE urease accessory N-terminal" evidence="7">
    <location>
        <begin position="2"/>
        <end position="66"/>
    </location>
</feature>
<dbReference type="GO" id="GO:0019627">
    <property type="term" value="P:urea metabolic process"/>
    <property type="evidence" value="ECO:0007669"/>
    <property type="project" value="InterPro"/>
</dbReference>
<dbReference type="SUPFAM" id="SSF69737">
    <property type="entry name" value="Urease metallochaperone UreE, C-terminal domain"/>
    <property type="match status" value="1"/>
</dbReference>
<dbReference type="GO" id="GO:0005737">
    <property type="term" value="C:cytoplasm"/>
    <property type="evidence" value="ECO:0007669"/>
    <property type="project" value="UniProtKB-SubCell"/>
</dbReference>
<evidence type="ECO:0000256" key="6">
    <source>
        <dbReference type="SAM" id="MobiDB-lite"/>
    </source>
</evidence>
<proteinExistence type="inferred from homology"/>
<protein>
    <recommendedName>
        <fullName evidence="5">Urease accessory protein UreE</fullName>
    </recommendedName>
</protein>
<dbReference type="CDD" id="cd00571">
    <property type="entry name" value="UreE"/>
    <property type="match status" value="1"/>
</dbReference>
<feature type="region of interest" description="Disordered" evidence="6">
    <location>
        <begin position="137"/>
        <end position="172"/>
    </location>
</feature>
<dbReference type="PIRSF" id="PIRSF036402">
    <property type="entry name" value="Ureas_acces_UreE"/>
    <property type="match status" value="1"/>
</dbReference>
<dbReference type="SMART" id="SM00988">
    <property type="entry name" value="UreE_N"/>
    <property type="match status" value="1"/>
</dbReference>
<dbReference type="HAMAP" id="MF_00822">
    <property type="entry name" value="UreE"/>
    <property type="match status" value="1"/>
</dbReference>
<dbReference type="GO" id="GO:0065003">
    <property type="term" value="P:protein-containing complex assembly"/>
    <property type="evidence" value="ECO:0007669"/>
    <property type="project" value="InterPro"/>
</dbReference>
<evidence type="ECO:0000313" key="8">
    <source>
        <dbReference type="EMBL" id="QLH14102.1"/>
    </source>
</evidence>
<dbReference type="GO" id="GO:0051082">
    <property type="term" value="F:unfolded protein binding"/>
    <property type="evidence" value="ECO:0007669"/>
    <property type="project" value="UniProtKB-UniRule"/>
</dbReference>
<accession>A0A7H9BS23</accession>
<dbReference type="Pfam" id="PF05194">
    <property type="entry name" value="UreE_C"/>
    <property type="match status" value="1"/>
</dbReference>
<gene>
    <name evidence="5" type="primary">ureE</name>
    <name evidence="8" type="ORF">HYQ43_07605</name>
</gene>
<evidence type="ECO:0000256" key="2">
    <source>
        <dbReference type="ARBA" id="ARBA00022490"/>
    </source>
</evidence>
<sequence length="172" mass="18507">MKATAVLRPPLAGRPVDRVELDYDARFLRRKLLRTRAGADLLVDLPKVTALAHGDALLTDAGPVEVVAAAEPVLIVTGDLPRLAWHIGNRHTPCQIEPFHLVLRADHVLRAMLQGLGATVTEARQPFIPEGGAYGPAQVMGHSHSHGHSHGHEHGHGHGHHDAHGHAHPHDG</sequence>
<evidence type="ECO:0000256" key="1">
    <source>
        <dbReference type="ARBA" id="ARBA00004496"/>
    </source>
</evidence>
<dbReference type="InterPro" id="IPR012406">
    <property type="entry name" value="UreE"/>
</dbReference>
<reference evidence="8 9" key="1">
    <citation type="submission" date="2020-07" db="EMBL/GenBank/DDBJ databases">
        <title>The complete genome of Paracoccus pantotrophus ACCC 10489.</title>
        <authorList>
            <person name="Si Y."/>
        </authorList>
    </citation>
    <scope>NUCLEOTIDE SEQUENCE [LARGE SCALE GENOMIC DNA]</scope>
    <source>
        <strain evidence="8 9">ACCC10489</strain>
    </source>
</reference>
<dbReference type="Gene3D" id="2.60.260.20">
    <property type="entry name" value="Urease metallochaperone UreE, N-terminal domain"/>
    <property type="match status" value="1"/>
</dbReference>
<feature type="compositionally biased region" description="Basic and acidic residues" evidence="6">
    <location>
        <begin position="150"/>
        <end position="172"/>
    </location>
</feature>
<evidence type="ECO:0000259" key="7">
    <source>
        <dbReference type="SMART" id="SM00988"/>
    </source>
</evidence>
<dbReference type="Gene3D" id="3.30.70.790">
    <property type="entry name" value="UreE, C-terminal domain"/>
    <property type="match status" value="1"/>
</dbReference>
<organism evidence="8 9">
    <name type="scientific">Paracoccus pantotrophus</name>
    <name type="common">Thiosphaera pantotropha</name>
    <dbReference type="NCBI Taxonomy" id="82367"/>
    <lineage>
        <taxon>Bacteria</taxon>
        <taxon>Pseudomonadati</taxon>
        <taxon>Pseudomonadota</taxon>
        <taxon>Alphaproteobacteria</taxon>
        <taxon>Rhodobacterales</taxon>
        <taxon>Paracoccaceae</taxon>
        <taxon>Paracoccus</taxon>
    </lineage>
</organism>
<keyword evidence="4 5" id="KW-0143">Chaperone</keyword>
<dbReference type="RefSeq" id="WP_051481150.1">
    <property type="nucleotide sequence ID" value="NZ_CP038206.1"/>
</dbReference>
<dbReference type="AlphaFoldDB" id="A0A7H9BS23"/>
<dbReference type="Pfam" id="PF02814">
    <property type="entry name" value="UreE_N"/>
    <property type="match status" value="1"/>
</dbReference>
<keyword evidence="2 5" id="KW-0963">Cytoplasm</keyword>
<dbReference type="InterPro" id="IPR036118">
    <property type="entry name" value="UreE_N_sf"/>
</dbReference>
<name>A0A7H9BS23_PARPN</name>
<dbReference type="EMBL" id="CP058689">
    <property type="protein sequence ID" value="QLH14102.1"/>
    <property type="molecule type" value="Genomic_DNA"/>
</dbReference>
<comment type="function">
    <text evidence="5">Involved in urease metallocenter assembly. Binds nickel. Probably functions as a nickel donor during metallocenter assembly.</text>
</comment>
<keyword evidence="3 5" id="KW-0533">Nickel</keyword>
<comment type="subcellular location">
    <subcellularLocation>
        <location evidence="1 5">Cytoplasm</location>
    </subcellularLocation>
</comment>
<comment type="similarity">
    <text evidence="5">Belongs to the UreE family.</text>
</comment>
<dbReference type="GO" id="GO:0016151">
    <property type="term" value="F:nickel cation binding"/>
    <property type="evidence" value="ECO:0007669"/>
    <property type="project" value="UniProtKB-UniRule"/>
</dbReference>